<evidence type="ECO:0000256" key="13">
    <source>
        <dbReference type="RuleBase" id="RU362060"/>
    </source>
</evidence>
<dbReference type="GO" id="GO:0005576">
    <property type="term" value="C:extracellular region"/>
    <property type="evidence" value="ECO:0007669"/>
    <property type="project" value="UniProtKB-SubCell"/>
</dbReference>
<dbReference type="GO" id="GO:0020037">
    <property type="term" value="F:heme binding"/>
    <property type="evidence" value="ECO:0007669"/>
    <property type="project" value="UniProtKB-UniRule"/>
</dbReference>
<evidence type="ECO:0000256" key="8">
    <source>
        <dbReference type="ARBA" id="ARBA00023157"/>
    </source>
</evidence>
<evidence type="ECO:0000256" key="10">
    <source>
        <dbReference type="PIRSR" id="PIRSR600823-2"/>
    </source>
</evidence>
<dbReference type="Gene3D" id="1.10.420.10">
    <property type="entry name" value="Peroxidase, domain 2"/>
    <property type="match status" value="1"/>
</dbReference>
<evidence type="ECO:0000256" key="11">
    <source>
        <dbReference type="PIRSR" id="PIRSR600823-3"/>
    </source>
</evidence>
<comment type="cofactor">
    <cofactor evidence="11 13">
        <name>heme b</name>
        <dbReference type="ChEBI" id="CHEBI:60344"/>
    </cofactor>
    <text evidence="11 13">Binds 1 heme b (iron(II)-protoporphyrin IX) group per subunit.</text>
</comment>
<dbReference type="AlphaFoldDB" id="A0A7J9CWR1"/>
<dbReference type="GO" id="GO:0046872">
    <property type="term" value="F:metal ion binding"/>
    <property type="evidence" value="ECO:0007669"/>
    <property type="project" value="UniProtKB-UniRule"/>
</dbReference>
<evidence type="ECO:0000256" key="5">
    <source>
        <dbReference type="ARBA" id="ARBA00022723"/>
    </source>
</evidence>
<evidence type="ECO:0000256" key="3">
    <source>
        <dbReference type="ARBA" id="ARBA00022559"/>
    </source>
</evidence>
<evidence type="ECO:0000256" key="2">
    <source>
        <dbReference type="ARBA" id="ARBA00012313"/>
    </source>
</evidence>
<comment type="function">
    <text evidence="13">Removal of H(2)O(2), oxidation of toxic reductants, biosynthesis and degradation of lignin, suberization, auxin catabolism, response to environmental stresses such as wounding, pathogen attack and oxidative stress.</text>
</comment>
<feature type="binding site" description="axial binding residue" evidence="11">
    <location>
        <position position="220"/>
    </location>
    <ligand>
        <name>heme b</name>
        <dbReference type="ChEBI" id="CHEBI:60344"/>
    </ligand>
    <ligandPart>
        <name>Fe</name>
        <dbReference type="ChEBI" id="CHEBI:18248"/>
    </ligandPart>
</feature>
<proteinExistence type="inferred from homology"/>
<dbReference type="OrthoDB" id="2113341at2759"/>
<feature type="disulfide bond" evidence="12">
    <location>
        <begin position="63"/>
        <end position="142"/>
    </location>
</feature>
<evidence type="ECO:0000259" key="14">
    <source>
        <dbReference type="PROSITE" id="PS50873"/>
    </source>
</evidence>
<keyword evidence="8 12" id="KW-1015">Disulfide bond</keyword>
<evidence type="ECO:0000256" key="7">
    <source>
        <dbReference type="ARBA" id="ARBA00023004"/>
    </source>
</evidence>
<feature type="binding site" evidence="11">
    <location>
        <position position="115"/>
    </location>
    <ligand>
        <name>Ca(2+)</name>
        <dbReference type="ChEBI" id="CHEBI:29108"/>
        <label>1</label>
    </ligand>
</feature>
<feature type="binding site" evidence="11">
    <location>
        <position position="221"/>
    </location>
    <ligand>
        <name>Ca(2+)</name>
        <dbReference type="ChEBI" id="CHEBI:29108"/>
        <label>2</label>
    </ligand>
</feature>
<evidence type="ECO:0000256" key="9">
    <source>
        <dbReference type="PIRSR" id="PIRSR600823-1"/>
    </source>
</evidence>
<feature type="binding site" evidence="11">
    <location>
        <position position="100"/>
    </location>
    <ligand>
        <name>Ca(2+)</name>
        <dbReference type="ChEBI" id="CHEBI:29108"/>
        <label>1</label>
    </ligand>
</feature>
<feature type="binding site" evidence="11">
    <location>
        <position position="104"/>
    </location>
    <ligand>
        <name>Ca(2+)</name>
        <dbReference type="ChEBI" id="CHEBI:29108"/>
        <label>1</label>
    </ligand>
</feature>
<comment type="cofactor">
    <cofactor evidence="11 13">
        <name>Ca(2+)</name>
        <dbReference type="ChEBI" id="CHEBI:29108"/>
    </cofactor>
    <text evidence="11 13">Binds 2 calcium ions per subunit.</text>
</comment>
<organism evidence="15 16">
    <name type="scientific">Gossypium gossypioides</name>
    <name type="common">Mexican cotton</name>
    <name type="synonym">Selera gossypioides</name>
    <dbReference type="NCBI Taxonomy" id="34282"/>
    <lineage>
        <taxon>Eukaryota</taxon>
        <taxon>Viridiplantae</taxon>
        <taxon>Streptophyta</taxon>
        <taxon>Embryophyta</taxon>
        <taxon>Tracheophyta</taxon>
        <taxon>Spermatophyta</taxon>
        <taxon>Magnoliopsida</taxon>
        <taxon>eudicotyledons</taxon>
        <taxon>Gunneridae</taxon>
        <taxon>Pentapetalae</taxon>
        <taxon>rosids</taxon>
        <taxon>malvids</taxon>
        <taxon>Malvales</taxon>
        <taxon>Malvaceae</taxon>
        <taxon>Malvoideae</taxon>
        <taxon>Gossypium</taxon>
    </lineage>
</organism>
<dbReference type="PRINTS" id="PR00458">
    <property type="entry name" value="PEROXIDASE"/>
</dbReference>
<sequence>MIADLVTTGPSTDKPSCKAMPSSVIVHSPHGRWKVCVLGLHLSTNTLMITVFSLSPNFYDKVCPQALPTIKRVVEVAVHKEHHMGASLLHLHFHDCFVNGCDGSLLLDSTYFETEKIARGNFISVRGLEVVNQIKGGVDRVCECPIVSCDDILAMAAQDSVVAVIFNTLVRLGRRDSTRAWKYLANSTLPSISMDLPQLISNFKNQGLNKRDLVALSDGHTIGFSQCVIFRNRIYNATDIDLAFSKERRATCPRTGGNTNLTPFDLTLARFDTTYSKNPDAFWVDFGKSMIRMGNIKPLTGKQGQIRVNCRKMNK</sequence>
<feature type="binding site" evidence="11">
    <location>
        <position position="95"/>
    </location>
    <ligand>
        <name>Ca(2+)</name>
        <dbReference type="ChEBI" id="CHEBI:29108"/>
        <label>1</label>
    </ligand>
</feature>
<dbReference type="CDD" id="cd00693">
    <property type="entry name" value="secretory_peroxidase"/>
    <property type="match status" value="1"/>
</dbReference>
<dbReference type="Proteomes" id="UP000593579">
    <property type="component" value="Unassembled WGS sequence"/>
</dbReference>
<accession>A0A7J9CWR1</accession>
<dbReference type="Pfam" id="PF00141">
    <property type="entry name" value="peroxidase"/>
    <property type="match status" value="1"/>
</dbReference>
<dbReference type="EMBL" id="JABEZY010000035">
    <property type="protein sequence ID" value="MBA0752831.1"/>
    <property type="molecule type" value="Genomic_DNA"/>
</dbReference>
<feature type="binding site" evidence="10">
    <location>
        <position position="190"/>
    </location>
    <ligand>
        <name>substrate</name>
    </ligand>
</feature>
<dbReference type="PANTHER" id="PTHR31388:SF225">
    <property type="entry name" value="PEROXIDASE"/>
    <property type="match status" value="1"/>
</dbReference>
<comment type="catalytic activity">
    <reaction evidence="1 13">
        <text>2 a phenolic donor + H2O2 = 2 a phenolic radical donor + 2 H2O</text>
        <dbReference type="Rhea" id="RHEA:56136"/>
        <dbReference type="ChEBI" id="CHEBI:15377"/>
        <dbReference type="ChEBI" id="CHEBI:16240"/>
        <dbReference type="ChEBI" id="CHEBI:139520"/>
        <dbReference type="ChEBI" id="CHEBI:139521"/>
        <dbReference type="EC" id="1.11.1.7"/>
    </reaction>
</comment>
<dbReference type="SUPFAM" id="SSF48113">
    <property type="entry name" value="Heme-dependent peroxidases"/>
    <property type="match status" value="1"/>
</dbReference>
<evidence type="ECO:0000313" key="15">
    <source>
        <dbReference type="EMBL" id="MBA0752831.1"/>
    </source>
</evidence>
<comment type="caution">
    <text evidence="15">The sequence shown here is derived from an EMBL/GenBank/DDBJ whole genome shotgun (WGS) entry which is preliminary data.</text>
</comment>
<feature type="disulfide bond" evidence="12">
    <location>
        <begin position="96"/>
        <end position="101"/>
    </location>
</feature>
<dbReference type="EC" id="1.11.1.7" evidence="2 13"/>
<feature type="domain" description="Plant heme peroxidase family profile" evidence="14">
    <location>
        <begin position="53"/>
        <end position="314"/>
    </location>
</feature>
<feature type="active site" description="Proton acceptor" evidence="9">
    <location>
        <position position="94"/>
    </location>
</feature>
<evidence type="ECO:0000256" key="1">
    <source>
        <dbReference type="ARBA" id="ARBA00000189"/>
    </source>
</evidence>
<dbReference type="GO" id="GO:0140825">
    <property type="term" value="F:lactoperoxidase activity"/>
    <property type="evidence" value="ECO:0007669"/>
    <property type="project" value="UniProtKB-EC"/>
</dbReference>
<dbReference type="Gene3D" id="1.10.520.10">
    <property type="match status" value="1"/>
</dbReference>
<keyword evidence="13" id="KW-0376">Hydrogen peroxide</keyword>
<gene>
    <name evidence="15" type="ORF">Gogos_005562</name>
</gene>
<keyword evidence="6 13" id="KW-0560">Oxidoreductase</keyword>
<evidence type="ECO:0000256" key="12">
    <source>
        <dbReference type="PIRSR" id="PIRSR600823-5"/>
    </source>
</evidence>
<dbReference type="GO" id="GO:0042744">
    <property type="term" value="P:hydrogen peroxide catabolic process"/>
    <property type="evidence" value="ECO:0007669"/>
    <property type="project" value="UniProtKB-KW"/>
</dbReference>
<keyword evidence="7 11" id="KW-0408">Iron</keyword>
<keyword evidence="16" id="KW-1185">Reference proteome</keyword>
<evidence type="ECO:0000313" key="16">
    <source>
        <dbReference type="Proteomes" id="UP000593579"/>
    </source>
</evidence>
<dbReference type="GO" id="GO:0006979">
    <property type="term" value="P:response to oxidative stress"/>
    <property type="evidence" value="ECO:0007669"/>
    <property type="project" value="UniProtKB-UniRule"/>
</dbReference>
<feature type="binding site" evidence="11">
    <location>
        <position position="98"/>
    </location>
    <ligand>
        <name>Ca(2+)</name>
        <dbReference type="ChEBI" id="CHEBI:29108"/>
        <label>1</label>
    </ligand>
</feature>
<evidence type="ECO:0000256" key="6">
    <source>
        <dbReference type="ARBA" id="ARBA00023002"/>
    </source>
</evidence>
<feature type="disulfide bond" evidence="12">
    <location>
        <begin position="227"/>
        <end position="252"/>
    </location>
</feature>
<dbReference type="PANTHER" id="PTHR31388">
    <property type="entry name" value="PEROXIDASE 72-RELATED"/>
    <property type="match status" value="1"/>
</dbReference>
<dbReference type="PROSITE" id="PS50873">
    <property type="entry name" value="PEROXIDASE_4"/>
    <property type="match status" value="1"/>
</dbReference>
<keyword evidence="11 13" id="KW-0106">Calcium</keyword>
<dbReference type="InterPro" id="IPR000823">
    <property type="entry name" value="Peroxidase_pln"/>
</dbReference>
<dbReference type="InterPro" id="IPR002016">
    <property type="entry name" value="Haem_peroxidase"/>
</dbReference>
<keyword evidence="4 13" id="KW-0349">Heme</keyword>
<dbReference type="PRINTS" id="PR00461">
    <property type="entry name" value="PLPEROXIDASE"/>
</dbReference>
<keyword evidence="3 13" id="KW-0575">Peroxidase</keyword>
<evidence type="ECO:0000256" key="4">
    <source>
        <dbReference type="ARBA" id="ARBA00022617"/>
    </source>
</evidence>
<feature type="disulfide bond" evidence="12">
    <location>
        <begin position="149"/>
        <end position="310"/>
    </location>
</feature>
<reference evidence="15 16" key="1">
    <citation type="journal article" date="2019" name="Genome Biol. Evol.">
        <title>Insights into the evolution of the New World diploid cottons (Gossypium, subgenus Houzingenia) based on genome sequencing.</title>
        <authorList>
            <person name="Grover C.E."/>
            <person name="Arick M.A. 2nd"/>
            <person name="Thrash A."/>
            <person name="Conover J.L."/>
            <person name="Sanders W.S."/>
            <person name="Peterson D.G."/>
            <person name="Frelichowski J.E."/>
            <person name="Scheffler J.A."/>
            <person name="Scheffler B.E."/>
            <person name="Wendel J.F."/>
        </authorList>
    </citation>
    <scope>NUCLEOTIDE SEQUENCE [LARGE SCALE GENOMIC DNA]</scope>
    <source>
        <strain evidence="15">5</strain>
        <tissue evidence="15">Leaf</tissue>
    </source>
</reference>
<feature type="binding site" evidence="11">
    <location>
        <position position="272"/>
    </location>
    <ligand>
        <name>Ca(2+)</name>
        <dbReference type="ChEBI" id="CHEBI:29108"/>
        <label>2</label>
    </ligand>
</feature>
<comment type="subcellular location">
    <subcellularLocation>
        <location evidence="13">Secreted</location>
    </subcellularLocation>
</comment>
<name>A0A7J9CWR1_GOSGO</name>
<dbReference type="InterPro" id="IPR033905">
    <property type="entry name" value="Secretory_peroxidase"/>
</dbReference>
<feature type="binding site" evidence="11">
    <location>
        <position position="265"/>
    </location>
    <ligand>
        <name>Ca(2+)</name>
        <dbReference type="ChEBI" id="CHEBI:29108"/>
        <label>2</label>
    </ligand>
</feature>
<comment type="similarity">
    <text evidence="13">Belongs to the peroxidase family. Classical plant (class III) peroxidase subfamily.</text>
</comment>
<protein>
    <recommendedName>
        <fullName evidence="2 13">Peroxidase</fullName>
        <ecNumber evidence="2 13">1.11.1.7</ecNumber>
    </recommendedName>
</protein>
<dbReference type="InterPro" id="IPR010255">
    <property type="entry name" value="Haem_peroxidase_sf"/>
</dbReference>
<keyword evidence="13" id="KW-0964">Secreted</keyword>
<keyword evidence="5 11" id="KW-0479">Metal-binding</keyword>
<feature type="binding site" evidence="11">
    <location>
        <position position="102"/>
    </location>
    <ligand>
        <name>Ca(2+)</name>
        <dbReference type="ChEBI" id="CHEBI:29108"/>
        <label>1</label>
    </ligand>
</feature>